<reference evidence="3 4" key="1">
    <citation type="submission" date="2019-10" db="EMBL/GenBank/DDBJ databases">
        <title>Rudanella paleaurantiibacter sp. nov., isolated from sludge.</title>
        <authorList>
            <person name="Xu S.Q."/>
        </authorList>
    </citation>
    <scope>NUCLEOTIDE SEQUENCE [LARGE SCALE GENOMIC DNA]</scope>
    <source>
        <strain evidence="3 4">HX-22-17</strain>
    </source>
</reference>
<dbReference type="SUPFAM" id="SSF52172">
    <property type="entry name" value="CheY-like"/>
    <property type="match status" value="1"/>
</dbReference>
<dbReference type="GO" id="GO:0000160">
    <property type="term" value="P:phosphorelay signal transduction system"/>
    <property type="evidence" value="ECO:0007669"/>
    <property type="project" value="InterPro"/>
</dbReference>
<dbReference type="InterPro" id="IPR001789">
    <property type="entry name" value="Sig_transdc_resp-reg_receiver"/>
</dbReference>
<dbReference type="InterPro" id="IPR052893">
    <property type="entry name" value="TCS_response_regulator"/>
</dbReference>
<accession>A0A7J5TXL2</accession>
<organism evidence="3 4">
    <name type="scientific">Rudanella paleaurantiibacter</name>
    <dbReference type="NCBI Taxonomy" id="2614655"/>
    <lineage>
        <taxon>Bacteria</taxon>
        <taxon>Pseudomonadati</taxon>
        <taxon>Bacteroidota</taxon>
        <taxon>Cytophagia</taxon>
        <taxon>Cytophagales</taxon>
        <taxon>Cytophagaceae</taxon>
        <taxon>Rudanella</taxon>
    </lineage>
</organism>
<comment type="caution">
    <text evidence="3">The sequence shown here is derived from an EMBL/GenBank/DDBJ whole genome shotgun (WGS) entry which is preliminary data.</text>
</comment>
<dbReference type="EMBL" id="WELI01000006">
    <property type="protein sequence ID" value="KAB7729384.1"/>
    <property type="molecule type" value="Genomic_DNA"/>
</dbReference>
<name>A0A7J5TXL2_9BACT</name>
<evidence type="ECO:0000256" key="1">
    <source>
        <dbReference type="PROSITE-ProRule" id="PRU00169"/>
    </source>
</evidence>
<dbReference type="PANTHER" id="PTHR44520">
    <property type="entry name" value="RESPONSE REGULATOR RCP1-RELATED"/>
    <property type="match status" value="1"/>
</dbReference>
<gene>
    <name evidence="3" type="ORF">F5984_17360</name>
</gene>
<dbReference type="Pfam" id="PF00072">
    <property type="entry name" value="Response_reg"/>
    <property type="match status" value="1"/>
</dbReference>
<sequence>MNKKADVSTQPSPRVYIVDDTADYRFLVQQIFDRFLTQYRVAFFAGGDALLTHLRRIPTPSPGADTALPALILLDLHMPGLDGKQTLTQLKDDPALKNIPVVIVTSSSSAEEIRACYEAGANSCLPKPVGIEAMQQLLGLTCHYWVDTNWQLQPAVSSPDFS</sequence>
<dbReference type="Gene3D" id="3.40.50.2300">
    <property type="match status" value="1"/>
</dbReference>
<dbReference type="Proteomes" id="UP000488299">
    <property type="component" value="Unassembled WGS sequence"/>
</dbReference>
<protein>
    <submittedName>
        <fullName evidence="3">Response regulator</fullName>
    </submittedName>
</protein>
<dbReference type="RefSeq" id="WP_152125464.1">
    <property type="nucleotide sequence ID" value="NZ_WELI01000006.1"/>
</dbReference>
<evidence type="ECO:0000259" key="2">
    <source>
        <dbReference type="PROSITE" id="PS50110"/>
    </source>
</evidence>
<dbReference type="PROSITE" id="PS50110">
    <property type="entry name" value="RESPONSE_REGULATORY"/>
    <property type="match status" value="1"/>
</dbReference>
<dbReference type="InterPro" id="IPR011006">
    <property type="entry name" value="CheY-like_superfamily"/>
</dbReference>
<dbReference type="PANTHER" id="PTHR44520:SF2">
    <property type="entry name" value="RESPONSE REGULATOR RCP1"/>
    <property type="match status" value="1"/>
</dbReference>
<feature type="domain" description="Response regulatory" evidence="2">
    <location>
        <begin position="14"/>
        <end position="142"/>
    </location>
</feature>
<dbReference type="SMART" id="SM00448">
    <property type="entry name" value="REC"/>
    <property type="match status" value="1"/>
</dbReference>
<dbReference type="AlphaFoldDB" id="A0A7J5TXL2"/>
<evidence type="ECO:0000313" key="4">
    <source>
        <dbReference type="Proteomes" id="UP000488299"/>
    </source>
</evidence>
<keyword evidence="1" id="KW-0597">Phosphoprotein</keyword>
<proteinExistence type="predicted"/>
<keyword evidence="4" id="KW-1185">Reference proteome</keyword>
<dbReference type="CDD" id="cd17557">
    <property type="entry name" value="REC_Rcp-like"/>
    <property type="match status" value="1"/>
</dbReference>
<evidence type="ECO:0000313" key="3">
    <source>
        <dbReference type="EMBL" id="KAB7729384.1"/>
    </source>
</evidence>
<feature type="modified residue" description="4-aspartylphosphate" evidence="1">
    <location>
        <position position="75"/>
    </location>
</feature>